<keyword evidence="2" id="KW-0732">Signal</keyword>
<accession>A0ABZ0HZ83</accession>
<reference evidence="3 4" key="1">
    <citation type="submission" date="2023-10" db="EMBL/GenBank/DDBJ databases">
        <title>Two novel species belonging to the OM43/NOR5 clade.</title>
        <authorList>
            <person name="Park M."/>
        </authorList>
    </citation>
    <scope>NUCLEOTIDE SEQUENCE [LARGE SCALE GENOMIC DNA]</scope>
    <source>
        <strain evidence="3 4">IMCC43200</strain>
    </source>
</reference>
<evidence type="ECO:0000256" key="1">
    <source>
        <dbReference type="SAM" id="Phobius"/>
    </source>
</evidence>
<keyword evidence="4" id="KW-1185">Reference proteome</keyword>
<proteinExistence type="predicted"/>
<evidence type="ECO:0000313" key="3">
    <source>
        <dbReference type="EMBL" id="WOJ92102.1"/>
    </source>
</evidence>
<feature type="signal peptide" evidence="2">
    <location>
        <begin position="1"/>
        <end position="20"/>
    </location>
</feature>
<feature type="transmembrane region" description="Helical" evidence="1">
    <location>
        <begin position="157"/>
        <end position="176"/>
    </location>
</feature>
<gene>
    <name evidence="3" type="ORF">R0135_09915</name>
</gene>
<keyword evidence="1" id="KW-0812">Transmembrane</keyword>
<sequence length="186" mass="20165">MKKHLIGAAIAIVLSGQALAQDSAPTCDDLVWSAQVLAANPDIALSCQGVYARNNELYAKVTIELTRVRGNRLTFRPQHTDGSQGTRRSITVSSSWRADINGRKYRASELLPGQELSVYIPEDRFALAVHDGAFDGDEELISIEAATVVAMPKTASAMYTVLTAGLAFIALGFGMTTRRRLRRAKA</sequence>
<organism evidence="3 4">
    <name type="scientific">Congregibacter variabilis</name>
    <dbReference type="NCBI Taxonomy" id="3081200"/>
    <lineage>
        <taxon>Bacteria</taxon>
        <taxon>Pseudomonadati</taxon>
        <taxon>Pseudomonadota</taxon>
        <taxon>Gammaproteobacteria</taxon>
        <taxon>Cellvibrionales</taxon>
        <taxon>Halieaceae</taxon>
        <taxon>Congregibacter</taxon>
    </lineage>
</organism>
<keyword evidence="1" id="KW-1133">Transmembrane helix</keyword>
<evidence type="ECO:0000313" key="4">
    <source>
        <dbReference type="Proteomes" id="UP001626537"/>
    </source>
</evidence>
<dbReference type="EMBL" id="CP136864">
    <property type="protein sequence ID" value="WOJ92102.1"/>
    <property type="molecule type" value="Genomic_DNA"/>
</dbReference>
<dbReference type="RefSeq" id="WP_407346678.1">
    <property type="nucleotide sequence ID" value="NZ_CP136864.1"/>
</dbReference>
<keyword evidence="1" id="KW-0472">Membrane</keyword>
<dbReference type="Proteomes" id="UP001626537">
    <property type="component" value="Chromosome"/>
</dbReference>
<feature type="chain" id="PRO_5046370198" evidence="2">
    <location>
        <begin position="21"/>
        <end position="186"/>
    </location>
</feature>
<name>A0ABZ0HZ83_9GAMM</name>
<protein>
    <submittedName>
        <fullName evidence="3">Uncharacterized protein</fullName>
    </submittedName>
</protein>
<evidence type="ECO:0000256" key="2">
    <source>
        <dbReference type="SAM" id="SignalP"/>
    </source>
</evidence>